<protein>
    <submittedName>
        <fullName evidence="5">Aldehyde dehydrogenase (NAD+)</fullName>
        <ecNumber evidence="5">1.2.1.3</ecNumber>
    </submittedName>
</protein>
<dbReference type="GO" id="GO:0004029">
    <property type="term" value="F:aldehyde dehydrogenase (NAD+) activity"/>
    <property type="evidence" value="ECO:0007669"/>
    <property type="project" value="UniProtKB-EC"/>
</dbReference>
<dbReference type="Pfam" id="PF00171">
    <property type="entry name" value="Aldedh"/>
    <property type="match status" value="1"/>
</dbReference>
<dbReference type="RefSeq" id="WP_204538311.1">
    <property type="nucleotide sequence ID" value="NZ_JAFBFI010000002.1"/>
</dbReference>
<dbReference type="PROSITE" id="PS00070">
    <property type="entry name" value="ALDEHYDE_DEHYDR_CYS"/>
    <property type="match status" value="1"/>
</dbReference>
<dbReference type="PROSITE" id="PS00687">
    <property type="entry name" value="ALDEHYDE_DEHYDR_GLU"/>
    <property type="match status" value="1"/>
</dbReference>
<evidence type="ECO:0000313" key="5">
    <source>
        <dbReference type="EMBL" id="MBM7691192.1"/>
    </source>
</evidence>
<feature type="domain" description="Aldehyde dehydrogenase" evidence="4">
    <location>
        <begin position="20"/>
        <end position="482"/>
    </location>
</feature>
<reference evidence="5 6" key="1">
    <citation type="submission" date="2021-01" db="EMBL/GenBank/DDBJ databases">
        <title>Genomic Encyclopedia of Type Strains, Phase IV (KMG-IV): sequencing the most valuable type-strain genomes for metagenomic binning, comparative biology and taxonomic classification.</title>
        <authorList>
            <person name="Goeker M."/>
        </authorList>
    </citation>
    <scope>NUCLEOTIDE SEQUENCE [LARGE SCALE GENOMIC DNA]</scope>
    <source>
        <strain evidence="5 6">DSM 105482</strain>
    </source>
</reference>
<evidence type="ECO:0000259" key="4">
    <source>
        <dbReference type="Pfam" id="PF00171"/>
    </source>
</evidence>
<dbReference type="InterPro" id="IPR029510">
    <property type="entry name" value="Ald_DH_CS_GLU"/>
</dbReference>
<keyword evidence="1 3" id="KW-0560">Oxidoreductase</keyword>
<feature type="active site" evidence="2">
    <location>
        <position position="256"/>
    </location>
</feature>
<evidence type="ECO:0000313" key="6">
    <source>
        <dbReference type="Proteomes" id="UP000823486"/>
    </source>
</evidence>
<dbReference type="InterPro" id="IPR015590">
    <property type="entry name" value="Aldehyde_DH_dom"/>
</dbReference>
<dbReference type="InterPro" id="IPR016163">
    <property type="entry name" value="Ald_DH_C"/>
</dbReference>
<dbReference type="Gene3D" id="3.40.309.10">
    <property type="entry name" value="Aldehyde Dehydrogenase, Chain A, domain 2"/>
    <property type="match status" value="1"/>
</dbReference>
<accession>A0ABS2QDF4</accession>
<dbReference type="InterPro" id="IPR016162">
    <property type="entry name" value="Ald_DH_N"/>
</dbReference>
<dbReference type="Proteomes" id="UP000823486">
    <property type="component" value="Unassembled WGS sequence"/>
</dbReference>
<name>A0ABS2QDF4_9BACI</name>
<dbReference type="InterPro" id="IPR016160">
    <property type="entry name" value="Ald_DH_CS_CYS"/>
</dbReference>
<evidence type="ECO:0000256" key="2">
    <source>
        <dbReference type="PROSITE-ProRule" id="PRU10007"/>
    </source>
</evidence>
<proteinExistence type="inferred from homology"/>
<comment type="caution">
    <text evidence="5">The sequence shown here is derived from an EMBL/GenBank/DDBJ whole genome shotgun (WGS) entry which is preliminary data.</text>
</comment>
<dbReference type="Gene3D" id="3.40.605.10">
    <property type="entry name" value="Aldehyde Dehydrogenase, Chain A, domain 1"/>
    <property type="match status" value="1"/>
</dbReference>
<dbReference type="EMBL" id="JAFBFI010000002">
    <property type="protein sequence ID" value="MBM7691192.1"/>
    <property type="molecule type" value="Genomic_DNA"/>
</dbReference>
<keyword evidence="6" id="KW-1185">Reference proteome</keyword>
<evidence type="ECO:0000256" key="1">
    <source>
        <dbReference type="ARBA" id="ARBA00023002"/>
    </source>
</evidence>
<dbReference type="InterPro" id="IPR016161">
    <property type="entry name" value="Ald_DH/histidinol_DH"/>
</dbReference>
<sequence>MSHQGFSETKKFGLYINGDWVYNSRQNDFESMNPATEERVGTCPGASPHEVNQAVDSAVQAFKTWKNTPLPERAHYLWQAAALFEERKVEIATMMTCEMGKVLAESLGEVGVVIETCKYMAGEGRRLFGETVASGAPDRQIMMIREPVGVVACITPWNFPVAMGGYKILAALVSGNTVVWKPASEVAISAQLFTDVFHEVGLPNGVLNLITGSGRKVGAQLAEHKDISVISFTGSTEVGIKLSETASKSLKRVSLELGGKNAVIVLKDANLDAAAEAIVKSAFTTTGQRCTAASRVIVESDIHDELLQKVVRKAKELRVGNGLEEGVDIGPLVNKQQLETTEKYVEIALREGAELECGGKRAATEKGYFFEPTILSKVKKDHRAAQEEIFGPVLAFIEAESFEEAIDINNSTEYGLSSSLFTSSLHYANRGAREIESGLVYINNGTSNAEIGVAFGGTKSSGNGHREVSHHVFDIMTEWKSVYINY</sequence>
<dbReference type="SUPFAM" id="SSF53720">
    <property type="entry name" value="ALDH-like"/>
    <property type="match status" value="1"/>
</dbReference>
<evidence type="ECO:0000256" key="3">
    <source>
        <dbReference type="RuleBase" id="RU003345"/>
    </source>
</evidence>
<dbReference type="PANTHER" id="PTHR11699">
    <property type="entry name" value="ALDEHYDE DEHYDROGENASE-RELATED"/>
    <property type="match status" value="1"/>
</dbReference>
<comment type="similarity">
    <text evidence="3">Belongs to the aldehyde dehydrogenase family.</text>
</comment>
<gene>
    <name evidence="5" type="ORF">JOC77_000597</name>
</gene>
<dbReference type="EC" id="1.2.1.3" evidence="5"/>
<organism evidence="5 6">
    <name type="scientific">Peribacillus deserti</name>
    <dbReference type="NCBI Taxonomy" id="673318"/>
    <lineage>
        <taxon>Bacteria</taxon>
        <taxon>Bacillati</taxon>
        <taxon>Bacillota</taxon>
        <taxon>Bacilli</taxon>
        <taxon>Bacillales</taxon>
        <taxon>Bacillaceae</taxon>
        <taxon>Peribacillus</taxon>
    </lineage>
</organism>